<name>A0ABC9G8B1_9POAL</name>
<protein>
    <recommendedName>
        <fullName evidence="1">F-box domain-containing protein</fullName>
    </recommendedName>
</protein>
<dbReference type="PANTHER" id="PTHR33207">
    <property type="entry name" value="F-BOX DOMAIN CONTAINING PROTEIN-RELATED"/>
    <property type="match status" value="1"/>
</dbReference>
<dbReference type="Pfam" id="PF12937">
    <property type="entry name" value="F-box-like"/>
    <property type="match status" value="1"/>
</dbReference>
<evidence type="ECO:0000259" key="1">
    <source>
        <dbReference type="PROSITE" id="PS50181"/>
    </source>
</evidence>
<dbReference type="Proteomes" id="UP001497457">
    <property type="component" value="Chromosome 8b"/>
</dbReference>
<dbReference type="InterPro" id="IPR001810">
    <property type="entry name" value="F-box_dom"/>
</dbReference>
<evidence type="ECO:0000313" key="3">
    <source>
        <dbReference type="Proteomes" id="UP001497457"/>
    </source>
</evidence>
<dbReference type="PROSITE" id="PS50181">
    <property type="entry name" value="FBOX"/>
    <property type="match status" value="1"/>
</dbReference>
<dbReference type="AlphaFoldDB" id="A0ABC9G8B1"/>
<keyword evidence="3" id="KW-1185">Reference proteome</keyword>
<gene>
    <name evidence="2" type="ORF">URODEC1_LOCUS113052</name>
</gene>
<evidence type="ECO:0000313" key="2">
    <source>
        <dbReference type="EMBL" id="CAL5088860.1"/>
    </source>
</evidence>
<sequence>MDMDAIPIELLELILLFIVSPVFLLRAALACKQWRRIIADADFLRRFRCLHRPPVAGHYYDTKRFSPSSPSVVDGRYFSLDFLRGDDFNHGFWRLKDSRGSFLLLDFCDYNEGFQYMVICEPVTKRFLKIPPSTALARYRYCNNSAFLLDGDNVQSGGNSFSISRFKVLCLLHCYNRIRAGVFTWGESWQETSMESNSMELIGLAMGSMYWYAGDRKVVTLDQSSNEFSSFLLPDIEDWDCHIKNHRLAITAGRDGRACIVVGVTGGDMKVFSRLPVPGGNCEWVLKKRMALFMAIRSLQWHEPWYFNPQPISNHRTGAVLIVATTVSLLPQQRTPLMIRLDIETMAVERMPDPNLGTAYPCELPWPPVFRACTDHCG</sequence>
<dbReference type="SUPFAM" id="SSF81383">
    <property type="entry name" value="F-box domain"/>
    <property type="match status" value="1"/>
</dbReference>
<proteinExistence type="predicted"/>
<organism evidence="2 3">
    <name type="scientific">Urochloa decumbens</name>
    <dbReference type="NCBI Taxonomy" id="240449"/>
    <lineage>
        <taxon>Eukaryota</taxon>
        <taxon>Viridiplantae</taxon>
        <taxon>Streptophyta</taxon>
        <taxon>Embryophyta</taxon>
        <taxon>Tracheophyta</taxon>
        <taxon>Spermatophyta</taxon>
        <taxon>Magnoliopsida</taxon>
        <taxon>Liliopsida</taxon>
        <taxon>Poales</taxon>
        <taxon>Poaceae</taxon>
        <taxon>PACMAD clade</taxon>
        <taxon>Panicoideae</taxon>
        <taxon>Panicodae</taxon>
        <taxon>Paniceae</taxon>
        <taxon>Melinidinae</taxon>
        <taxon>Urochloa</taxon>
    </lineage>
</organism>
<dbReference type="InterPro" id="IPR036047">
    <property type="entry name" value="F-box-like_dom_sf"/>
</dbReference>
<feature type="domain" description="F-box" evidence="1">
    <location>
        <begin position="1"/>
        <end position="47"/>
    </location>
</feature>
<dbReference type="Gene3D" id="1.20.1280.50">
    <property type="match status" value="1"/>
</dbReference>
<dbReference type="EMBL" id="OZ075118">
    <property type="protein sequence ID" value="CAL5088860.1"/>
    <property type="molecule type" value="Genomic_DNA"/>
</dbReference>
<reference evidence="2" key="1">
    <citation type="submission" date="2024-10" db="EMBL/GenBank/DDBJ databases">
        <authorList>
            <person name="Ryan C."/>
        </authorList>
    </citation>
    <scope>NUCLEOTIDE SEQUENCE [LARGE SCALE GENOMIC DNA]</scope>
</reference>
<accession>A0ABC9G8B1</accession>